<dbReference type="EC" id="2.7.13.3" evidence="3"/>
<evidence type="ECO:0000256" key="7">
    <source>
        <dbReference type="ARBA" id="ARBA00022777"/>
    </source>
</evidence>
<dbReference type="PANTHER" id="PTHR41523">
    <property type="entry name" value="TWO-COMPONENT SYSTEM SENSOR PROTEIN"/>
    <property type="match status" value="1"/>
</dbReference>
<gene>
    <name evidence="11" type="ORF">SAMN05421666_2322</name>
</gene>
<evidence type="ECO:0000256" key="3">
    <source>
        <dbReference type="ARBA" id="ARBA00012438"/>
    </source>
</evidence>
<keyword evidence="6" id="KW-0547">Nucleotide-binding</keyword>
<dbReference type="InterPro" id="IPR036890">
    <property type="entry name" value="HATPase_C_sf"/>
</dbReference>
<evidence type="ECO:0000256" key="4">
    <source>
        <dbReference type="ARBA" id="ARBA00022553"/>
    </source>
</evidence>
<comment type="subcellular location">
    <subcellularLocation>
        <location evidence="2">Membrane</location>
    </subcellularLocation>
</comment>
<reference evidence="11 12" key="1">
    <citation type="submission" date="2017-01" db="EMBL/GenBank/DDBJ databases">
        <authorList>
            <person name="Mah S.A."/>
            <person name="Swanson W.J."/>
            <person name="Moy G.W."/>
            <person name="Vacquier V.D."/>
        </authorList>
    </citation>
    <scope>NUCLEOTIDE SEQUENCE [LARGE SCALE GENOMIC DNA]</scope>
    <source>
        <strain evidence="11 12">DSM 29590</strain>
    </source>
</reference>
<name>A0A1N7H0F9_9RHOB</name>
<dbReference type="AlphaFoldDB" id="A0A1N7H0F9"/>
<dbReference type="InterPro" id="IPR003660">
    <property type="entry name" value="HAMP_dom"/>
</dbReference>
<dbReference type="CDD" id="cd18773">
    <property type="entry name" value="PDC1_HK_sensor"/>
    <property type="match status" value="1"/>
</dbReference>
<dbReference type="PANTHER" id="PTHR41523:SF8">
    <property type="entry name" value="ETHYLENE RESPONSE SENSOR PROTEIN"/>
    <property type="match status" value="1"/>
</dbReference>
<dbReference type="OrthoDB" id="9767435at2"/>
<evidence type="ECO:0000256" key="5">
    <source>
        <dbReference type="ARBA" id="ARBA00022679"/>
    </source>
</evidence>
<dbReference type="Proteomes" id="UP000186019">
    <property type="component" value="Unassembled WGS sequence"/>
</dbReference>
<keyword evidence="5" id="KW-0808">Transferase</keyword>
<keyword evidence="9" id="KW-0472">Membrane</keyword>
<protein>
    <recommendedName>
        <fullName evidence="3">histidine kinase</fullName>
        <ecNumber evidence="3">2.7.13.3</ecNumber>
    </recommendedName>
</protein>
<dbReference type="Gene3D" id="3.30.450.20">
    <property type="entry name" value="PAS domain"/>
    <property type="match status" value="1"/>
</dbReference>
<evidence type="ECO:0000256" key="1">
    <source>
        <dbReference type="ARBA" id="ARBA00000085"/>
    </source>
</evidence>
<evidence type="ECO:0000313" key="12">
    <source>
        <dbReference type="Proteomes" id="UP000186019"/>
    </source>
</evidence>
<keyword evidence="9" id="KW-0812">Transmembrane</keyword>
<dbReference type="Pfam" id="PF07568">
    <property type="entry name" value="HisKA_2"/>
    <property type="match status" value="1"/>
</dbReference>
<dbReference type="GO" id="GO:0005524">
    <property type="term" value="F:ATP binding"/>
    <property type="evidence" value="ECO:0007669"/>
    <property type="project" value="UniProtKB-KW"/>
</dbReference>
<dbReference type="RefSeq" id="WP_076534133.1">
    <property type="nucleotide sequence ID" value="NZ_FOAC01000003.1"/>
</dbReference>
<feature type="domain" description="HAMP" evidence="10">
    <location>
        <begin position="299"/>
        <end position="353"/>
    </location>
</feature>
<dbReference type="EMBL" id="FTNV01000002">
    <property type="protein sequence ID" value="SIS18323.1"/>
    <property type="molecule type" value="Genomic_DNA"/>
</dbReference>
<dbReference type="PROSITE" id="PS50885">
    <property type="entry name" value="HAMP"/>
    <property type="match status" value="1"/>
</dbReference>
<dbReference type="GO" id="GO:0007165">
    <property type="term" value="P:signal transduction"/>
    <property type="evidence" value="ECO:0007669"/>
    <property type="project" value="InterPro"/>
</dbReference>
<evidence type="ECO:0000256" key="8">
    <source>
        <dbReference type="ARBA" id="ARBA00022840"/>
    </source>
</evidence>
<dbReference type="Gene3D" id="3.30.565.10">
    <property type="entry name" value="Histidine kinase-like ATPase, C-terminal domain"/>
    <property type="match status" value="1"/>
</dbReference>
<dbReference type="InterPro" id="IPR011495">
    <property type="entry name" value="Sig_transdc_His_kin_sub2_dim/P"/>
</dbReference>
<comment type="catalytic activity">
    <reaction evidence="1">
        <text>ATP + protein L-histidine = ADP + protein N-phospho-L-histidine.</text>
        <dbReference type="EC" id="2.7.13.3"/>
    </reaction>
</comment>
<feature type="transmembrane region" description="Helical" evidence="9">
    <location>
        <begin position="273"/>
        <end position="297"/>
    </location>
</feature>
<organism evidence="11 12">
    <name type="scientific">Roseovarius nanhaiticus</name>
    <dbReference type="NCBI Taxonomy" id="573024"/>
    <lineage>
        <taxon>Bacteria</taxon>
        <taxon>Pseudomonadati</taxon>
        <taxon>Pseudomonadota</taxon>
        <taxon>Alphaproteobacteria</taxon>
        <taxon>Rhodobacterales</taxon>
        <taxon>Roseobacteraceae</taxon>
        <taxon>Roseovarius</taxon>
    </lineage>
</organism>
<accession>A0A1N7H0F9</accession>
<evidence type="ECO:0000313" key="11">
    <source>
        <dbReference type="EMBL" id="SIS18323.1"/>
    </source>
</evidence>
<dbReference type="STRING" id="573024.SAMN05216208_2997"/>
<keyword evidence="12" id="KW-1185">Reference proteome</keyword>
<keyword evidence="8" id="KW-0067">ATP-binding</keyword>
<dbReference type="GO" id="GO:0016020">
    <property type="term" value="C:membrane"/>
    <property type="evidence" value="ECO:0007669"/>
    <property type="project" value="UniProtKB-SubCell"/>
</dbReference>
<evidence type="ECO:0000256" key="2">
    <source>
        <dbReference type="ARBA" id="ARBA00004370"/>
    </source>
</evidence>
<evidence type="ECO:0000259" key="10">
    <source>
        <dbReference type="PROSITE" id="PS50885"/>
    </source>
</evidence>
<evidence type="ECO:0000256" key="9">
    <source>
        <dbReference type="SAM" id="Phobius"/>
    </source>
</evidence>
<evidence type="ECO:0000256" key="6">
    <source>
        <dbReference type="ARBA" id="ARBA00022741"/>
    </source>
</evidence>
<keyword evidence="7 11" id="KW-0418">Kinase</keyword>
<dbReference type="GO" id="GO:0004673">
    <property type="term" value="F:protein histidine kinase activity"/>
    <property type="evidence" value="ECO:0007669"/>
    <property type="project" value="UniProtKB-EC"/>
</dbReference>
<sequence length="574" mass="63253">MLRRRDALLPRVALMLTLALLPLGIIAVAQTQSAIVAARDTYRASLSAQTSRLISSEREAIQTARGITEGLANALAVLGPDDTICQDLMQFSADRNEEVVFLGYIDRERRSTCNNFGVNYDFSGIGALNRAMDLEDLAVTYNPAGGASGMPVVVLQQPVYTGQGVFRGFVTLSMLSDDMSASRASDPTAEDAVVVTFNADGTVLTSDEVPGGYAEFLPSQTELASLVGQGTQLFSETARNGQLRDFSVVPILNGKVYGLGSWQSQQPLLRERAFSLFTLLFPILMWLISLVVALMAIRLQVIGPIRVLGRQMRDFAQGRRVFRSETLTNAPTELREIGEIFSTMARKLTRDEADLENTVHERDVLIKEVHHRVKNNLQLMSSILNMQSRNAMNTSTRSALRKVQNRLTSLAAVHRGLYETPLVSQVRVDTLLQDLLGQLAKLGDSEEAPLDVSLELQPVTLVPDQAGPLAMLAAEGFTNALKYATAGDDGRRRIRVRLHPDESGPDMVMFEIANTVQNEMRAETEEGLGLKLIQAFCAQLDCRMKSSEEEAGWYAMQVCFKQQQFAPEQHTPRV</sequence>
<keyword evidence="4" id="KW-0597">Phosphoprotein</keyword>
<keyword evidence="9" id="KW-1133">Transmembrane helix</keyword>
<proteinExistence type="predicted"/>